<dbReference type="AlphaFoldDB" id="A0AAQ1RW71"/>
<comment type="caution">
    <text evidence="1">The sequence shown here is derived from an EMBL/GenBank/DDBJ whole genome shotgun (WGS) entry which is preliminary data.</text>
</comment>
<accession>A0AAQ1RW71</accession>
<dbReference type="Proteomes" id="UP000184089">
    <property type="component" value="Unassembled WGS sequence"/>
</dbReference>
<organism evidence="1 2">
    <name type="scientific">Bittarella massiliensis</name>
    <name type="common">ex Durand et al. 2017</name>
    <dbReference type="NCBI Taxonomy" id="1720313"/>
    <lineage>
        <taxon>Bacteria</taxon>
        <taxon>Bacillati</taxon>
        <taxon>Bacillota</taxon>
        <taxon>Clostridia</taxon>
        <taxon>Eubacteriales</taxon>
        <taxon>Oscillospiraceae</taxon>
        <taxon>Bittarella (ex Durand et al. 2017)</taxon>
    </lineage>
</organism>
<gene>
    <name evidence="1" type="ORF">SAMN05444424_1838</name>
</gene>
<proteinExistence type="predicted"/>
<dbReference type="EMBL" id="FQVY01000002">
    <property type="protein sequence ID" value="SHG19854.1"/>
    <property type="molecule type" value="Genomic_DNA"/>
</dbReference>
<name>A0AAQ1RW71_9FIRM</name>
<evidence type="ECO:0000313" key="1">
    <source>
        <dbReference type="EMBL" id="SHG19854.1"/>
    </source>
</evidence>
<evidence type="ECO:0000313" key="2">
    <source>
        <dbReference type="Proteomes" id="UP000184089"/>
    </source>
</evidence>
<reference evidence="2" key="1">
    <citation type="submission" date="2016-11" db="EMBL/GenBank/DDBJ databases">
        <authorList>
            <person name="Jaros S."/>
            <person name="Januszkiewicz K."/>
            <person name="Wedrychowicz H."/>
        </authorList>
    </citation>
    <scope>NUCLEOTIDE SEQUENCE [LARGE SCALE GENOMIC DNA]</scope>
    <source>
        <strain evidence="2">DSM 4029</strain>
    </source>
</reference>
<protein>
    <submittedName>
        <fullName evidence="1">Uncharacterized protein</fullName>
    </submittedName>
</protein>
<sequence length="300" mass="30947">MCSGPPLFCGEEVGGGGRWGRLEGESGPLFGPGVEGTGSRSNFPGFGRTFQRLCAPAWGPGPVGLAGEGGGAVLGPAGGAVTAESGPRFVPVREGATVVWTVAAGRALSGPCWRAVCRSGTDSEGRQNRLWARVFPCNGERGCTAGRGGTLAGAHALLQWREGLYGRTRGRLRAHMFPCNGERGCTAGRGGPLAGVRFPAMGRGGVWPDEGVRSRARVFSCNGEWGVWPDEGVFVGARVFLQQGERVYGWTRGAACRCACSLVTGRIVRPDEGEATCGGGFPAAVSSLDAPAVFPHRGGG</sequence>